<dbReference type="OrthoDB" id="9763484at2"/>
<dbReference type="Pfam" id="PF07228">
    <property type="entry name" value="SpoIIE"/>
    <property type="match status" value="1"/>
</dbReference>
<dbReference type="PANTHER" id="PTHR43156">
    <property type="entry name" value="STAGE II SPORULATION PROTEIN E-RELATED"/>
    <property type="match status" value="1"/>
</dbReference>
<dbReference type="PANTHER" id="PTHR43156:SF2">
    <property type="entry name" value="STAGE II SPORULATION PROTEIN E"/>
    <property type="match status" value="1"/>
</dbReference>
<dbReference type="InterPro" id="IPR001789">
    <property type="entry name" value="Sig_transdc_resp-reg_receiver"/>
</dbReference>
<organism evidence="4 5">
    <name type="scientific">Mucilaginibacter terrenus</name>
    <dbReference type="NCBI Taxonomy" id="2482727"/>
    <lineage>
        <taxon>Bacteria</taxon>
        <taxon>Pseudomonadati</taxon>
        <taxon>Bacteroidota</taxon>
        <taxon>Sphingobacteriia</taxon>
        <taxon>Sphingobacteriales</taxon>
        <taxon>Sphingobacteriaceae</taxon>
        <taxon>Mucilaginibacter</taxon>
    </lineage>
</organism>
<dbReference type="GO" id="GO:0000160">
    <property type="term" value="P:phosphorelay signal transduction system"/>
    <property type="evidence" value="ECO:0007669"/>
    <property type="project" value="InterPro"/>
</dbReference>
<keyword evidence="1" id="KW-0378">Hydrolase</keyword>
<dbReference type="GO" id="GO:0016791">
    <property type="term" value="F:phosphatase activity"/>
    <property type="evidence" value="ECO:0007669"/>
    <property type="project" value="TreeGrafter"/>
</dbReference>
<dbReference type="SMART" id="SM00331">
    <property type="entry name" value="PP2C_SIG"/>
    <property type="match status" value="1"/>
</dbReference>
<dbReference type="EMBL" id="QWDE01000001">
    <property type="protein sequence ID" value="RFZ84998.1"/>
    <property type="molecule type" value="Genomic_DNA"/>
</dbReference>
<feature type="domain" description="Response regulatory" evidence="3">
    <location>
        <begin position="6"/>
        <end position="122"/>
    </location>
</feature>
<evidence type="ECO:0000259" key="3">
    <source>
        <dbReference type="PROSITE" id="PS50110"/>
    </source>
</evidence>
<dbReference type="CDD" id="cd00156">
    <property type="entry name" value="REC"/>
    <property type="match status" value="1"/>
</dbReference>
<evidence type="ECO:0000256" key="2">
    <source>
        <dbReference type="PROSITE-ProRule" id="PRU00169"/>
    </source>
</evidence>
<dbReference type="InterPro" id="IPR001932">
    <property type="entry name" value="PPM-type_phosphatase-like_dom"/>
</dbReference>
<gene>
    <name evidence="4" type="ORF">DYU05_05175</name>
</gene>
<evidence type="ECO:0000313" key="5">
    <source>
        <dbReference type="Proteomes" id="UP000260823"/>
    </source>
</evidence>
<evidence type="ECO:0000256" key="1">
    <source>
        <dbReference type="ARBA" id="ARBA00022801"/>
    </source>
</evidence>
<dbReference type="Pfam" id="PF00072">
    <property type="entry name" value="Response_reg"/>
    <property type="match status" value="1"/>
</dbReference>
<keyword evidence="2" id="KW-0597">Phosphoprotein</keyword>
<accession>A0A3E2NVG6</accession>
<name>A0A3E2NVG6_9SPHI</name>
<dbReference type="PROSITE" id="PS50110">
    <property type="entry name" value="RESPONSE_REGULATORY"/>
    <property type="match status" value="1"/>
</dbReference>
<comment type="caution">
    <text evidence="4">The sequence shown here is derived from an EMBL/GenBank/DDBJ whole genome shotgun (WGS) entry which is preliminary data.</text>
</comment>
<proteinExistence type="predicted"/>
<dbReference type="InterPro" id="IPR036457">
    <property type="entry name" value="PPM-type-like_dom_sf"/>
</dbReference>
<dbReference type="InterPro" id="IPR052016">
    <property type="entry name" value="Bact_Sigma-Reg"/>
</dbReference>
<dbReference type="SMART" id="SM00448">
    <property type="entry name" value="REC"/>
    <property type="match status" value="1"/>
</dbReference>
<keyword evidence="5" id="KW-1185">Reference proteome</keyword>
<dbReference type="Gene3D" id="3.60.40.10">
    <property type="entry name" value="PPM-type phosphatase domain"/>
    <property type="match status" value="1"/>
</dbReference>
<dbReference type="SUPFAM" id="SSF81606">
    <property type="entry name" value="PP2C-like"/>
    <property type="match status" value="1"/>
</dbReference>
<reference evidence="4 5" key="1">
    <citation type="submission" date="2018-08" db="EMBL/GenBank/DDBJ databases">
        <title>Mucilaginibacter terrae sp. nov., isolated from manganese diggings.</title>
        <authorList>
            <person name="Huang Y."/>
            <person name="Zhou Z."/>
        </authorList>
    </citation>
    <scope>NUCLEOTIDE SEQUENCE [LARGE SCALE GENOMIC DNA]</scope>
    <source>
        <strain evidence="4 5">ZH6</strain>
    </source>
</reference>
<feature type="modified residue" description="4-aspartylphosphate" evidence="2">
    <location>
        <position position="55"/>
    </location>
</feature>
<dbReference type="InterPro" id="IPR011006">
    <property type="entry name" value="CheY-like_superfamily"/>
</dbReference>
<dbReference type="Gene3D" id="3.40.50.2300">
    <property type="match status" value="1"/>
</dbReference>
<protein>
    <submittedName>
        <fullName evidence="4">Response regulator</fullName>
    </submittedName>
</protein>
<dbReference type="SUPFAM" id="SSF52172">
    <property type="entry name" value="CheY-like"/>
    <property type="match status" value="1"/>
</dbReference>
<dbReference type="RefSeq" id="WP_117381899.1">
    <property type="nucleotide sequence ID" value="NZ_QWDE01000001.1"/>
</dbReference>
<dbReference type="AlphaFoldDB" id="A0A3E2NVG6"/>
<dbReference type="Proteomes" id="UP000260823">
    <property type="component" value="Unassembled WGS sequence"/>
</dbReference>
<evidence type="ECO:0000313" key="4">
    <source>
        <dbReference type="EMBL" id="RFZ84998.1"/>
    </source>
</evidence>
<sequence length="377" mass="42313">MAQSKKILLVDDNPLVLEMMGRALFKEGFECMKANSASDALILLKNEKPDIILSDYHMPDINGFEFRQTLLSSPDLSDIPFMFLTSEVDNEVMLEGINLDAVDYILKDTPVKVIVTKIDNFLASVREEHERTLQELSRQAIALGLRSVPRQAPNITGIEVDIWHKSFQNYPGGDFIDFITVDEQYTFAVLGDVMGKKWGAWYFSFGFLSYIRAAVRICIAEGNFSTRSIMQKINSVVYHDPVVNDVLSSLSMLLIDAVNGLVRYSGAGDLPMLCYNKQNDAVTRVQSAGLLLGLMPDGDYDEIEVKLNTGDQLFVLTDGLIDSETAEGKKTDYYSFEIAVQPFWSSTFAEFKNSTFLKDKANNQVDDCSLIYLKKIS</sequence>